<keyword evidence="5" id="KW-1185">Reference proteome</keyword>
<sequence>MSEKKELSNEELLARQQQQFEAYKKEQSSKSKKRWLWGCGGCLLLLIIGIVLIFALTGAFFKGVDEELNGTQEEQKEREENVNKTFKVGDSIKGDGVTYTLNSVEYADTSGEYATKPDNGVALKVNLSFKNENDEQVLVDNADFSIKVNGKNFEEWFGSGDDNGTFSHQLNKDNTADGYIYYDVPDSEEYTLELNAMPNFNQVKGKWQIQKSDIQ</sequence>
<evidence type="ECO:0000256" key="1">
    <source>
        <dbReference type="ARBA" id="ARBA00022729"/>
    </source>
</evidence>
<dbReference type="KEGG" id="vg:55014834"/>
<dbReference type="EMBL" id="MK450538">
    <property type="protein sequence ID" value="QBJ05139.1"/>
    <property type="molecule type" value="Genomic_DNA"/>
</dbReference>
<dbReference type="GeneID" id="55014834"/>
<dbReference type="Proteomes" id="UP000310300">
    <property type="component" value="Segment"/>
</dbReference>
<evidence type="ECO:0000313" key="4">
    <source>
        <dbReference type="EMBL" id="QBJ05139.1"/>
    </source>
</evidence>
<dbReference type="InterPro" id="IPR029051">
    <property type="entry name" value="DUF4352"/>
</dbReference>
<evidence type="ECO:0000259" key="3">
    <source>
        <dbReference type="Pfam" id="PF11611"/>
    </source>
</evidence>
<dbReference type="RefSeq" id="YP_009823324.1">
    <property type="nucleotide sequence ID" value="NC_048192.1"/>
</dbReference>
<dbReference type="InterPro" id="IPR029050">
    <property type="entry name" value="Immunoprotect_excell_Ig-like"/>
</dbReference>
<evidence type="ECO:0000313" key="5">
    <source>
        <dbReference type="Proteomes" id="UP000310300"/>
    </source>
</evidence>
<keyword evidence="2" id="KW-1133">Transmembrane helix</keyword>
<reference evidence="5" key="1">
    <citation type="submission" date="2019-01" db="EMBL/GenBank/DDBJ databases">
        <title>New genus Fibralongavirus in Staphylococcus pseudintermedius Siphoviridae phages.</title>
        <authorList>
            <person name="Zeman M."/>
            <person name="Vrbovska V."/>
            <person name="Bardy P."/>
            <person name="Pantucek R."/>
        </authorList>
    </citation>
    <scope>NUCLEOTIDE SEQUENCE [LARGE SCALE GENOMIC DNA]</scope>
</reference>
<evidence type="ECO:0000256" key="2">
    <source>
        <dbReference type="SAM" id="Phobius"/>
    </source>
</evidence>
<feature type="transmembrane region" description="Helical" evidence="2">
    <location>
        <begin position="35"/>
        <end position="61"/>
    </location>
</feature>
<keyword evidence="1" id="KW-0732">Signal</keyword>
<dbReference type="Gene3D" id="2.60.40.1240">
    <property type="match status" value="1"/>
</dbReference>
<proteinExistence type="predicted"/>
<name>A0A4P6QX85_9CAUD</name>
<accession>A0A4P6QX85</accession>
<feature type="domain" description="DUF4352" evidence="3">
    <location>
        <begin position="86"/>
        <end position="198"/>
    </location>
</feature>
<keyword evidence="2" id="KW-0812">Transmembrane</keyword>
<keyword evidence="2" id="KW-0472">Membrane</keyword>
<protein>
    <submittedName>
        <fullName evidence="4">Immunoprotective extracellular protein</fullName>
    </submittedName>
</protein>
<dbReference type="Pfam" id="PF11611">
    <property type="entry name" value="DUF4352"/>
    <property type="match status" value="1"/>
</dbReference>
<organism evidence="4 5">
    <name type="scientific">Staphylococcus phage vB_SpsS_QT1</name>
    <dbReference type="NCBI Taxonomy" id="2510452"/>
    <lineage>
        <taxon>Viruses</taxon>
        <taxon>Duplodnaviria</taxon>
        <taxon>Heunggongvirae</taxon>
        <taxon>Uroviricota</taxon>
        <taxon>Caudoviricetes</taxon>
        <taxon>Fibralongavirus</taxon>
        <taxon>Fibralongavirus QT1</taxon>
    </lineage>
</organism>